<evidence type="ECO:0000313" key="1">
    <source>
        <dbReference type="EMBL" id="KAB2816009.1"/>
    </source>
</evidence>
<dbReference type="RefSeq" id="WP_151693438.1">
    <property type="nucleotide sequence ID" value="NZ_BMGX01000001.1"/>
</dbReference>
<dbReference type="Proteomes" id="UP000484164">
    <property type="component" value="Unassembled WGS sequence"/>
</dbReference>
<accession>A0A6L3ZGE3</accession>
<dbReference type="AlphaFoldDB" id="A0A6L3ZGE3"/>
<evidence type="ECO:0000313" key="2">
    <source>
        <dbReference type="Proteomes" id="UP000484164"/>
    </source>
</evidence>
<keyword evidence="2" id="KW-1185">Reference proteome</keyword>
<proteinExistence type="predicted"/>
<sequence>MNRLLPLLLFTAISSQILYSQLPSPIEFGYDYSSSFSSSESDSPLFFFYNDRYDVVHVYSKEFEELVKLEVTCWSHATDPVKSGDNWIGFGSSREGLIIYKYNSDGSLQDTLLLGGKCDYASLNEDELIIVQDYPYLLSETVMMENATIRHIDLATFEESSVSTVEKSYSNLSGGLWTTNVSFSRGVVAIIDPLASMVHLNSKSSNISWSIPTNGEGWSDKMKDLGINVDSIIKTGGIKWVLGSMMSEWQTMDREHIENVFFDESMVVVLKTKDFQSELMYFTQDGQLIKQYHLDKEATRPYLGQRVIVQDGRFNTIRIDELGDSIFYSIVESSTPLSQDTLQVCITDFMICESCIDDQYTGLLLIPNQDAIHNKIERARLQRKYPLATILTVNTNDVTEFSTNRILTLTGIEVKSLFSQIEAE</sequence>
<comment type="caution">
    <text evidence="1">The sequence shown here is derived from an EMBL/GenBank/DDBJ whole genome shotgun (WGS) entry which is preliminary data.</text>
</comment>
<dbReference type="EMBL" id="WBVQ01000002">
    <property type="protein sequence ID" value="KAB2816009.1"/>
    <property type="molecule type" value="Genomic_DNA"/>
</dbReference>
<name>A0A6L3ZGE3_9FLAO</name>
<gene>
    <name evidence="1" type="ORF">F8C82_09955</name>
</gene>
<reference evidence="1 2" key="1">
    <citation type="submission" date="2019-10" db="EMBL/GenBank/DDBJ databases">
        <title>Genome sequence of Phaeocystidibacter marisrubri JCM30614 (type strain).</title>
        <authorList>
            <person name="Bowman J.P."/>
        </authorList>
    </citation>
    <scope>NUCLEOTIDE SEQUENCE [LARGE SCALE GENOMIC DNA]</scope>
    <source>
        <strain evidence="1 2">JCM 30614</strain>
    </source>
</reference>
<protein>
    <submittedName>
        <fullName evidence="1">Uncharacterized protein</fullName>
    </submittedName>
</protein>
<organism evidence="1 2">
    <name type="scientific">Phaeocystidibacter marisrubri</name>
    <dbReference type="NCBI Taxonomy" id="1577780"/>
    <lineage>
        <taxon>Bacteria</taxon>
        <taxon>Pseudomonadati</taxon>
        <taxon>Bacteroidota</taxon>
        <taxon>Flavobacteriia</taxon>
        <taxon>Flavobacteriales</taxon>
        <taxon>Phaeocystidibacteraceae</taxon>
        <taxon>Phaeocystidibacter</taxon>
    </lineage>
</organism>